<feature type="domain" description="Stress-response A/B barrel" evidence="2">
    <location>
        <begin position="2"/>
        <end position="97"/>
    </location>
</feature>
<name>A0ABV6K9N7_9BACI</name>
<reference evidence="3 4" key="1">
    <citation type="submission" date="2024-09" db="EMBL/GenBank/DDBJ databases">
        <authorList>
            <person name="Sun Q."/>
            <person name="Mori K."/>
        </authorList>
    </citation>
    <scope>NUCLEOTIDE SEQUENCE [LARGE SCALE GENOMIC DNA]</scope>
    <source>
        <strain evidence="3 4">NCAIM B.02610</strain>
    </source>
</reference>
<proteinExistence type="predicted"/>
<comment type="caution">
    <text evidence="3">The sequence shown here is derived from an EMBL/GenBank/DDBJ whole genome shotgun (WGS) entry which is preliminary data.</text>
</comment>
<accession>A0ABV6K9N7</accession>
<dbReference type="InterPro" id="IPR044662">
    <property type="entry name" value="HS1/DABB1-like"/>
</dbReference>
<dbReference type="Gene3D" id="3.30.70.100">
    <property type="match status" value="1"/>
</dbReference>
<sequence length="100" mass="11541">MIEHLVLFQFNELITPEKEEELVQKLLSFKGQIPGLVEITAGLNVTEEVDKEQGYRLALRATFESQEALREYATHPVHEEFKQMLKDVVENVIVADYPIL</sequence>
<dbReference type="RefSeq" id="WP_335961300.1">
    <property type="nucleotide sequence ID" value="NZ_JAXBLX010000016.1"/>
</dbReference>
<protein>
    <submittedName>
        <fullName evidence="3">Dabb family protein</fullName>
    </submittedName>
</protein>
<dbReference type="Proteomes" id="UP001589838">
    <property type="component" value="Unassembled WGS sequence"/>
</dbReference>
<dbReference type="EMBL" id="JBHLUX010000017">
    <property type="protein sequence ID" value="MFC0470025.1"/>
    <property type="molecule type" value="Genomic_DNA"/>
</dbReference>
<dbReference type="SUPFAM" id="SSF54909">
    <property type="entry name" value="Dimeric alpha+beta barrel"/>
    <property type="match status" value="1"/>
</dbReference>
<evidence type="ECO:0000313" key="3">
    <source>
        <dbReference type="EMBL" id="MFC0470025.1"/>
    </source>
</evidence>
<dbReference type="SMART" id="SM00886">
    <property type="entry name" value="Dabb"/>
    <property type="match status" value="1"/>
</dbReference>
<dbReference type="Pfam" id="PF07876">
    <property type="entry name" value="Dabb"/>
    <property type="match status" value="1"/>
</dbReference>
<dbReference type="PANTHER" id="PTHR33178">
    <property type="match status" value="1"/>
</dbReference>
<keyword evidence="4" id="KW-1185">Reference proteome</keyword>
<evidence type="ECO:0000256" key="1">
    <source>
        <dbReference type="ARBA" id="ARBA00011738"/>
    </source>
</evidence>
<dbReference type="PANTHER" id="PTHR33178:SF10">
    <property type="entry name" value="STRESS-RESPONSE A_B BARREL DOMAIN-CONTAINING PROTEIN"/>
    <property type="match status" value="1"/>
</dbReference>
<dbReference type="InterPro" id="IPR011008">
    <property type="entry name" value="Dimeric_a/b-barrel"/>
</dbReference>
<comment type="subunit">
    <text evidence="1">Homodimer.</text>
</comment>
<evidence type="ECO:0000259" key="2">
    <source>
        <dbReference type="PROSITE" id="PS51502"/>
    </source>
</evidence>
<dbReference type="InterPro" id="IPR013097">
    <property type="entry name" value="Dabb"/>
</dbReference>
<dbReference type="PROSITE" id="PS51502">
    <property type="entry name" value="S_R_A_B_BARREL"/>
    <property type="match status" value="1"/>
</dbReference>
<organism evidence="3 4">
    <name type="scientific">Halalkalibacter kiskunsagensis</name>
    <dbReference type="NCBI Taxonomy" id="1548599"/>
    <lineage>
        <taxon>Bacteria</taxon>
        <taxon>Bacillati</taxon>
        <taxon>Bacillota</taxon>
        <taxon>Bacilli</taxon>
        <taxon>Bacillales</taxon>
        <taxon>Bacillaceae</taxon>
        <taxon>Halalkalibacter</taxon>
    </lineage>
</organism>
<gene>
    <name evidence="3" type="ORF">ACFFHM_05665</name>
</gene>
<evidence type="ECO:0000313" key="4">
    <source>
        <dbReference type="Proteomes" id="UP001589838"/>
    </source>
</evidence>